<evidence type="ECO:0000256" key="14">
    <source>
        <dbReference type="SAM" id="Phobius"/>
    </source>
</evidence>
<keyword evidence="11" id="KW-0966">Cell projection</keyword>
<dbReference type="Pfam" id="PF02010">
    <property type="entry name" value="REJ"/>
    <property type="match status" value="1"/>
</dbReference>
<keyword evidence="6" id="KW-0677">Repeat</keyword>
<dbReference type="SUPFAM" id="SSF49299">
    <property type="entry name" value="PKD domain"/>
    <property type="match status" value="6"/>
</dbReference>
<gene>
    <name evidence="15" type="ORF">PACLA_8A024814</name>
</gene>
<dbReference type="PROSITE" id="PS50093">
    <property type="entry name" value="PKD"/>
    <property type="match status" value="5"/>
</dbReference>
<dbReference type="Gene3D" id="2.60.40.10">
    <property type="entry name" value="Immunoglobulins"/>
    <property type="match status" value="3"/>
</dbReference>
<dbReference type="InterPro" id="IPR046791">
    <property type="entry name" value="Polycystin_dom"/>
</dbReference>
<dbReference type="InterPro" id="IPR000601">
    <property type="entry name" value="PKD_dom"/>
</dbReference>
<evidence type="ECO:0000256" key="2">
    <source>
        <dbReference type="ARBA" id="ARBA00004651"/>
    </source>
</evidence>
<keyword evidence="7 14" id="KW-1133">Transmembrane helix</keyword>
<dbReference type="PROSITE" id="PS51111">
    <property type="entry name" value="REJ"/>
    <property type="match status" value="1"/>
</dbReference>
<keyword evidence="4" id="KW-1003">Cell membrane</keyword>
<keyword evidence="9 14" id="KW-0472">Membrane</keyword>
<dbReference type="Pfam" id="PF01477">
    <property type="entry name" value="PLAT"/>
    <property type="match status" value="1"/>
</dbReference>
<dbReference type="InterPro" id="IPR013783">
    <property type="entry name" value="Ig-like_fold"/>
</dbReference>
<feature type="transmembrane region" description="Helical" evidence="14">
    <location>
        <begin position="2244"/>
        <end position="2265"/>
    </location>
</feature>
<keyword evidence="16" id="KW-1185">Reference proteome</keyword>
<dbReference type="InterPro" id="IPR001024">
    <property type="entry name" value="PLAT/LH2_dom"/>
</dbReference>
<comment type="caution">
    <text evidence="12">Lacks conserved residue(s) required for the propagation of feature annotation.</text>
</comment>
<name>A0A7D9HJ05_PARCT</name>
<dbReference type="GO" id="GO:0005509">
    <property type="term" value="F:calcium ion binding"/>
    <property type="evidence" value="ECO:0007669"/>
    <property type="project" value="InterPro"/>
</dbReference>
<dbReference type="PRINTS" id="PR01433">
    <property type="entry name" value="POLYCYSTIN2"/>
</dbReference>
<dbReference type="GO" id="GO:0005261">
    <property type="term" value="F:monoatomic cation channel activity"/>
    <property type="evidence" value="ECO:0007669"/>
    <property type="project" value="TreeGrafter"/>
</dbReference>
<dbReference type="EMBL" id="CACRXK020000653">
    <property type="protein sequence ID" value="CAB3983758.1"/>
    <property type="molecule type" value="Genomic_DNA"/>
</dbReference>
<protein>
    <submittedName>
        <fullName evidence="15">Polycystic kidney disease and receptor for egg jelly-related</fullName>
    </submittedName>
</protein>
<feature type="transmembrane region" description="Helical" evidence="14">
    <location>
        <begin position="2729"/>
        <end position="2754"/>
    </location>
</feature>
<evidence type="ECO:0000256" key="6">
    <source>
        <dbReference type="ARBA" id="ARBA00022737"/>
    </source>
</evidence>
<dbReference type="GO" id="GO:0006816">
    <property type="term" value="P:calcium ion transport"/>
    <property type="evidence" value="ECO:0007669"/>
    <property type="project" value="TreeGrafter"/>
</dbReference>
<feature type="transmembrane region" description="Helical" evidence="14">
    <location>
        <begin position="2821"/>
        <end position="2843"/>
    </location>
</feature>
<accession>A0A7D9HJ05</accession>
<reference evidence="15" key="1">
    <citation type="submission" date="2020-04" db="EMBL/GenBank/DDBJ databases">
        <authorList>
            <person name="Alioto T."/>
            <person name="Alioto T."/>
            <person name="Gomez Garrido J."/>
        </authorList>
    </citation>
    <scope>NUCLEOTIDE SEQUENCE</scope>
    <source>
        <strain evidence="15">A484AB</strain>
    </source>
</reference>
<organism evidence="15 16">
    <name type="scientific">Paramuricea clavata</name>
    <name type="common">Red gorgonian</name>
    <name type="synonym">Violescent sea-whip</name>
    <dbReference type="NCBI Taxonomy" id="317549"/>
    <lineage>
        <taxon>Eukaryota</taxon>
        <taxon>Metazoa</taxon>
        <taxon>Cnidaria</taxon>
        <taxon>Anthozoa</taxon>
        <taxon>Octocorallia</taxon>
        <taxon>Malacalcyonacea</taxon>
        <taxon>Plexauridae</taxon>
        <taxon>Paramuricea</taxon>
    </lineage>
</organism>
<evidence type="ECO:0000256" key="7">
    <source>
        <dbReference type="ARBA" id="ARBA00022989"/>
    </source>
</evidence>
<dbReference type="Gene3D" id="1.10.287.70">
    <property type="match status" value="1"/>
</dbReference>
<dbReference type="InterPro" id="IPR014010">
    <property type="entry name" value="REJ_dom"/>
</dbReference>
<dbReference type="GO" id="GO:0005929">
    <property type="term" value="C:cilium"/>
    <property type="evidence" value="ECO:0007669"/>
    <property type="project" value="UniProtKB-SubCell"/>
</dbReference>
<dbReference type="InterPro" id="IPR013122">
    <property type="entry name" value="PKD1_2_channel"/>
</dbReference>
<evidence type="ECO:0000256" key="10">
    <source>
        <dbReference type="ARBA" id="ARBA00023180"/>
    </source>
</evidence>
<evidence type="ECO:0000256" key="3">
    <source>
        <dbReference type="ARBA" id="ARBA00007200"/>
    </source>
</evidence>
<dbReference type="Gene3D" id="2.60.60.20">
    <property type="entry name" value="PLAT/LH2 domain"/>
    <property type="match status" value="1"/>
</dbReference>
<comment type="subcellular location">
    <subcellularLocation>
        <location evidence="2">Cell membrane</location>
        <topology evidence="2">Multi-pass membrane protein</topology>
    </subcellularLocation>
    <subcellularLocation>
        <location evidence="1">Cell projection</location>
        <location evidence="1">Cilium</location>
    </subcellularLocation>
</comment>
<comment type="caution">
    <text evidence="15">The sequence shown here is derived from an EMBL/GenBank/DDBJ whole genome shotgun (WGS) entry which is preliminary data.</text>
</comment>
<proteinExistence type="inferred from homology"/>
<feature type="transmembrane region" description="Helical" evidence="14">
    <location>
        <begin position="2499"/>
        <end position="2518"/>
    </location>
</feature>
<evidence type="ECO:0000256" key="9">
    <source>
        <dbReference type="ARBA" id="ARBA00023136"/>
    </source>
</evidence>
<dbReference type="InterPro" id="IPR035986">
    <property type="entry name" value="PKD_dom_sf"/>
</dbReference>
<evidence type="ECO:0000256" key="13">
    <source>
        <dbReference type="SAM" id="MobiDB-lite"/>
    </source>
</evidence>
<dbReference type="SMART" id="SM00089">
    <property type="entry name" value="PKD"/>
    <property type="match status" value="7"/>
</dbReference>
<dbReference type="InterPro" id="IPR036392">
    <property type="entry name" value="PLAT/LH2_dom_sf"/>
</dbReference>
<keyword evidence="10" id="KW-0325">Glycoprotein</keyword>
<evidence type="ECO:0000313" key="15">
    <source>
        <dbReference type="EMBL" id="CAB3983758.1"/>
    </source>
</evidence>
<feature type="transmembrane region" description="Helical" evidence="14">
    <location>
        <begin position="2880"/>
        <end position="2905"/>
    </location>
</feature>
<dbReference type="InterPro" id="IPR003915">
    <property type="entry name" value="PKD_2"/>
</dbReference>
<dbReference type="PANTHER" id="PTHR46730">
    <property type="entry name" value="POLYCYSTIN-1"/>
    <property type="match status" value="1"/>
</dbReference>
<dbReference type="PROSITE" id="PS50095">
    <property type="entry name" value="PLAT"/>
    <property type="match status" value="1"/>
</dbReference>
<feature type="transmembrane region" description="Helical" evidence="14">
    <location>
        <begin position="2367"/>
        <end position="2392"/>
    </location>
</feature>
<dbReference type="OrthoDB" id="444119at2759"/>
<comment type="similarity">
    <text evidence="3">Belongs to the polycystin family.</text>
</comment>
<feature type="transmembrane region" description="Helical" evidence="14">
    <location>
        <begin position="2198"/>
        <end position="2220"/>
    </location>
</feature>
<evidence type="ECO:0000256" key="8">
    <source>
        <dbReference type="ARBA" id="ARBA00023069"/>
    </source>
</evidence>
<evidence type="ECO:0000313" key="16">
    <source>
        <dbReference type="Proteomes" id="UP001152795"/>
    </source>
</evidence>
<evidence type="ECO:0000256" key="1">
    <source>
        <dbReference type="ARBA" id="ARBA00004138"/>
    </source>
</evidence>
<keyword evidence="5 14" id="KW-0812">Transmembrane</keyword>
<dbReference type="PANTHER" id="PTHR46730:SF1">
    <property type="entry name" value="PLAT DOMAIN-CONTAINING PROTEIN"/>
    <property type="match status" value="1"/>
</dbReference>
<keyword evidence="15" id="KW-0675">Receptor</keyword>
<feature type="transmembrane region" description="Helical" evidence="14">
    <location>
        <begin position="1995"/>
        <end position="2014"/>
    </location>
</feature>
<dbReference type="InterPro" id="IPR022409">
    <property type="entry name" value="PKD/Chitinase_dom"/>
</dbReference>
<sequence length="3111" mass="350343">MEKGEHMIEVNARNNFSRQTTVVRTVNVVDRFQNVQFQCPAASVPGNEIVCRGEWRAGSGTVQFRYGDGVSENVNFDIPVNVHNELNQTQSVLPETMNSSLSTYVITTALNLQAGEVSHWAVVAEKPGRIRVQILRPYCNATEKFSQDLCLSKLNNSNNILDTTTCNIDETYCLTCWGQCTPSNGTQNTPYYFATPRYNTTSVGYELISEDVVVIPSIGYHIFPTARIVTFQRNDVIAWSSDGGQLRYIEDETQTTLEYPAIGQTGTKLQANSYTKMHFGAHALTAYIRQPLKFELYHTYQKSGVYHITSPETPTLSITVDCPITPFTINVLKLSQTNSTVFLTTGLHNGTGVTYSWNFGDNSTMNSLKSSTTHAYTYPGQYLIILYASNSVSKFAVNASIEILEPIRGCHIQPIRAIVLGKPIILKWHCAFGSNVTFSVNFDDGHIAEFRPVSDNFIGNNLSYTYTSAGHYEVKIVVSSPLETNVSLTEHVLVEIPVQGLEVRLLNMGHAEVLYIATLSEVSVERVLTRGTHVMCTFDFGDEMFVTSAELTVNHTYRKPDSYHVNITCYNHISFTWTVLDTSIIVEDVSPLQNLTLNVNPAIFGETSTFELVIPYGNFFSCEWDLGDNTTHTTSYPQVKSFIPHRYREVGAYNVFVTCRNELGEDSVTARAEVDEPIGNVSLMNPSSFVAVNQSVAFTLKLSKGSRVKYCIDCNGRYLYLGSNVTTTTITYAYTTAGQYSVIVHLWNYVSSTTVTALRPLTVQYSVTNIEIFTAQPRRCPSLSVAVCLNLTKNTHPPSNASVLIRHGDNSNQTLIITDFNSQMCLGNHKYASPGVYNITTNISNHISSQNLVLEVKIQNHPLSGISASYKNGSVFHNGLGPNNLYFPVTKVIKLEIEEDRYDVGYDWKIGNESLGQKRVIQKVFSNSGCYNVTVVVKSSSLDEKCFRLVCIEETLDDLNLSVIQPTYFKDPTMVTFSVKNDNIPSCFRLDLGDNTSVTFGPSACGSDYQNLSSYTHAYEQRGNYTVTLTRWNHVSTIKRSVEVFIWDEACENVGVNITGGGFKDRPTIVRGSGVLVLDAHVSHKCHVAKMVFIHWSVFEWEFGGYGPQVVVGDLREIMIYENSSDYLTNVFSIAGSNFGTGIYVVRVTVGFIGIDRDLRNITGSNHTWFEVSRPSLIARIKGGISRSVPWNEKFVLDGSGSRNLGNIPAKLHFSWLCRLATYPMAINMSSPGCSHNGSSVMGNTLVLVLDSGNLYPNQEYVFSLVVREGIRKSYAEQNVFVLDGPVPSLDLRCIVNCKETINPSKRLLLESKCLNCQTDTRLYYQWSIYICNGTIHSCQELPNFQTKTSTGLQGANIATKENVLEIGATYRVRCRAWRLGSANAGYVDYLLNVNSPPKNGHCSVKPEEGFALETLFNVFCSGWWDKDKPLSYLIEVQNDDYQTYLASGTQSSVSIYLPVGAAERNFSLDVIVKVADGRLFSTTILRSVKVFLPTTVNYSRVIDDVQRAADSRANDEVFGLVLSLCSVMNNNLNASRQNFTAQSEVRLKVGRILAATNTTELKHVRGISDAFEALTAKPDEISLELQNEVTETIQRTNPVIESLANTSHDIRVVGDSLHRVLSNVVGAVLLTSVNAVTMGTNISTNITVTFADMKAQSIQNTFQTIDEVNNVLLQQVLAGDQSTRIKTDNYDICLAKGSIEDLIKNNRGNGTKFPLQFQDSSRLVENTNFTERNVLGVTVTDLSKTPSNLYDTTAEEINSNILRINVKDSFGQPVDMSDIGLSIFVKSPPRDHKADEFFVIHSRNSFKIHRFNRTTSDAALVLIFSVVDRSLSLRAFLSVGQRPTLKKYSLKTEFTANNLTSGHYTWVVSRDVLRNITQSPESHGYFLGVAWSGGMGLGNMNYSLHVAWVKCLLLEEGGGTWTSAGCEVGSLTSLERTHCICQPGQTDRFRRLTRSAEFSRKKMFKIAVGAGVFPTPNKINFHYVFDADISNNPLALIAVSTVFGIYLILIVCARRRDRKDSDKIGVTELPSNKLSDKYFYEVIIYTGSVYDAGTSAHVSISLRGTEGDLGPRLLHDPMRQCFQRSAIDTFLISSRDPVGDVSYLQIWHDNTGAAPSWFLDKIVVRDLNDKKSCIFYNETWLAVENNEGGIQKLLFSACKDEITQFKRLFNSTIHSNLKDRHLWFSLLSRPVDSRFTLVQRLSCCLSLLYTTMLANAMFYQETEASSPESCLIIGPFMFGLRELGVGVMSALIIVPINAGIVWIFRNVEAKPCKEELGTRREKTRLWWFFEMFFCCFKSRLYPSSLTTRRASDYFYNDDVDVRDKVPRSHSENSLRNQDVPVQISNDAIKLSRKPKGSSTSIQLPYWYIYVAWTLVCLTCVISVFFVVLYGLQFGKVVSYQWLSSMTVSFVQDVLISEPLKVFSIAVVVALIIKKPQNSEHENKDYERTIVDRHTVQNTDDLESKVDDYSDTFHSKPPDRKDLEMARNKRLKELRTGALLRELCLYVLFLFCLSAVTYKNKNPMSFQVYKTMRDLLVEPTNATVSFEQISTMKDFLTWINGTFVDALCFSPNKPRLSSDETNTVFGHFYLVGSVRLYQTRHGEVSSTNHTKKPLFMDMNCLNRTVSDQNHFTKINNWLNTRTREINIKFNVYNPELNLFCLAKLTLDILPTNGMETRANFVVTKLFAVTGIFDTLTVVSHVFVFLFFLAFTYRELKQVYLRRREYFKNFWNILQGILVLLILSCIVVFFLRLAMVEELLRKLAKNDKSFVHFDTVVFVDNILANLIAFLVFLSWLRATKFLRFNRRLSFLQDTLGKIAKPLATYSVVFLTVFFAYVHSGYLLFSRELEIFSNLRSTFTALCSLFMGHFDFPSLQNSNRIIGPLFLFSALFFGGFIIINMLIALILESFWAVKTASRANQYEILEYIKKHLRYWFGTTEEHTPRRAVLRDSTPGKSILRDSTLGENSLRDLITGHTTLRETSVCKDGLIPQDSSSSKRNDSNSSLAGIERSVSGLMTSLECVCAEDWHEEVMLYRLSLKSLGLACYGWLGYVSDSENRRDLEVDLLRNELYDAVEKYSQELTDRDQNSEKLVSSCEERTFSTFDLNFEEESF</sequence>
<dbReference type="Pfam" id="PF08016">
    <property type="entry name" value="PKD_channel"/>
    <property type="match status" value="1"/>
</dbReference>
<dbReference type="Pfam" id="PF00801">
    <property type="entry name" value="PKD"/>
    <property type="match status" value="5"/>
</dbReference>
<keyword evidence="8" id="KW-0969">Cilium</keyword>
<feature type="transmembrane region" description="Helical" evidence="14">
    <location>
        <begin position="2774"/>
        <end position="2795"/>
    </location>
</feature>
<dbReference type="CDD" id="cd00146">
    <property type="entry name" value="PKD"/>
    <property type="match status" value="3"/>
</dbReference>
<feature type="region of interest" description="Disordered" evidence="13">
    <location>
        <begin position="2985"/>
        <end position="3004"/>
    </location>
</feature>
<evidence type="ECO:0000256" key="4">
    <source>
        <dbReference type="ARBA" id="ARBA00022475"/>
    </source>
</evidence>
<evidence type="ECO:0000256" key="5">
    <source>
        <dbReference type="ARBA" id="ARBA00022692"/>
    </source>
</evidence>
<dbReference type="InterPro" id="IPR002859">
    <property type="entry name" value="PKD/REJ-like"/>
</dbReference>
<dbReference type="SUPFAM" id="SSF49723">
    <property type="entry name" value="Lipase/lipooxygenase domain (PLAT/LH2 domain)"/>
    <property type="match status" value="1"/>
</dbReference>
<dbReference type="Proteomes" id="UP001152795">
    <property type="component" value="Unassembled WGS sequence"/>
</dbReference>
<dbReference type="SMART" id="SM00308">
    <property type="entry name" value="LH2"/>
    <property type="match status" value="1"/>
</dbReference>
<evidence type="ECO:0000256" key="11">
    <source>
        <dbReference type="ARBA" id="ARBA00023273"/>
    </source>
</evidence>
<dbReference type="Pfam" id="PF20519">
    <property type="entry name" value="Polycystin_dom"/>
    <property type="match status" value="1"/>
</dbReference>
<dbReference type="GO" id="GO:0005886">
    <property type="term" value="C:plasma membrane"/>
    <property type="evidence" value="ECO:0007669"/>
    <property type="project" value="UniProtKB-SubCell"/>
</dbReference>
<feature type="transmembrane region" description="Helical" evidence="14">
    <location>
        <begin position="2685"/>
        <end position="2708"/>
    </location>
</feature>
<evidence type="ECO:0000256" key="12">
    <source>
        <dbReference type="PROSITE-ProRule" id="PRU00152"/>
    </source>
</evidence>